<evidence type="ECO:0000259" key="7">
    <source>
        <dbReference type="Pfam" id="PF02453"/>
    </source>
</evidence>
<keyword evidence="3" id="KW-0256">Endoplasmic reticulum</keyword>
<evidence type="ECO:0000256" key="2">
    <source>
        <dbReference type="ARBA" id="ARBA00022692"/>
    </source>
</evidence>
<reference evidence="9" key="1">
    <citation type="submission" date="2014-10" db="EMBL/GenBank/DDBJ databases">
        <authorList>
            <person name="King R."/>
        </authorList>
    </citation>
    <scope>NUCLEOTIDE SEQUENCE [LARGE SCALE GENOMIC DNA]</scope>
    <source>
        <strain evidence="9">A3/5</strain>
    </source>
</reference>
<dbReference type="EMBL" id="LN649230">
    <property type="protein sequence ID" value="CEI61390.1"/>
    <property type="molecule type" value="Genomic_DNA"/>
</dbReference>
<evidence type="ECO:0000313" key="9">
    <source>
        <dbReference type="Proteomes" id="UP000245910"/>
    </source>
</evidence>
<keyword evidence="9" id="KW-1185">Reference proteome</keyword>
<sequence>MSGPAFVVMPVQTGGAQQSEQAPMELASAIQQTINKSRNPDDHNLQEERGPLKELIGKIQIRNNIKKAIEYRADNFDPTAYKDSLYKYINWEDPIRTFGSYLSALSVLFGAHYLPLTQLVVKTGAVILGIISLTEFVSRQFGPNTFLFRLRPKKYKKVPEPTLDATLRDIHDFIQYAVVQSQKIIYGEDLGKTFAAFLSFTSVFWLMKVASPFLLAVLSLTSLYIAPLINSPQGRAVAQDATARGKELANEAAEKGKTLAEDSKFRAAELSSKARETSGGVQQHVGNLTQSGKQTADDLSDQATAENAEKLSDMGVDAISKAPGIAKPSSDDAEQDTCRSPSSTFDGGSDDYRYDTSGAANNASQFSDGIYGTPRRMAPHNNTVNRILYPNTTTLENREDAASSMSGQTAGG</sequence>
<keyword evidence="5" id="KW-0472">Membrane</keyword>
<feature type="compositionally biased region" description="Polar residues" evidence="6">
    <location>
        <begin position="358"/>
        <end position="367"/>
    </location>
</feature>
<keyword evidence="4" id="KW-1133">Transmembrane helix</keyword>
<dbReference type="AlphaFoldDB" id="A0A2L2TLU8"/>
<evidence type="ECO:0000256" key="6">
    <source>
        <dbReference type="SAM" id="MobiDB-lite"/>
    </source>
</evidence>
<dbReference type="Proteomes" id="UP000245910">
    <property type="component" value="Chromosome II"/>
</dbReference>
<proteinExistence type="predicted"/>
<feature type="domain" description="Reticulon" evidence="7">
    <location>
        <begin position="89"/>
        <end position="229"/>
    </location>
</feature>
<dbReference type="STRING" id="56646.A0A2L2TLU8"/>
<feature type="compositionally biased region" description="Polar residues" evidence="6">
    <location>
        <begin position="380"/>
        <end position="395"/>
    </location>
</feature>
<evidence type="ECO:0000256" key="3">
    <source>
        <dbReference type="ARBA" id="ARBA00022824"/>
    </source>
</evidence>
<comment type="subcellular location">
    <subcellularLocation>
        <location evidence="1">Endoplasmic reticulum membrane</location>
        <topology evidence="1">Multi-pass membrane protein</topology>
    </subcellularLocation>
</comment>
<organism evidence="8 9">
    <name type="scientific">Fusarium venenatum</name>
    <dbReference type="NCBI Taxonomy" id="56646"/>
    <lineage>
        <taxon>Eukaryota</taxon>
        <taxon>Fungi</taxon>
        <taxon>Dikarya</taxon>
        <taxon>Ascomycota</taxon>
        <taxon>Pezizomycotina</taxon>
        <taxon>Sordariomycetes</taxon>
        <taxon>Hypocreomycetidae</taxon>
        <taxon>Hypocreales</taxon>
        <taxon>Nectriaceae</taxon>
        <taxon>Fusarium</taxon>
    </lineage>
</organism>
<dbReference type="Pfam" id="PF02453">
    <property type="entry name" value="Reticulon"/>
    <property type="match status" value="1"/>
</dbReference>
<protein>
    <recommendedName>
        <fullName evidence="7">Reticulon domain-containing protein</fullName>
    </recommendedName>
</protein>
<evidence type="ECO:0000313" key="8">
    <source>
        <dbReference type="EMBL" id="CEI61390.1"/>
    </source>
</evidence>
<keyword evidence="2" id="KW-0812">Transmembrane</keyword>
<name>A0A2L2TLU8_9HYPO</name>
<evidence type="ECO:0000256" key="1">
    <source>
        <dbReference type="ARBA" id="ARBA00004477"/>
    </source>
</evidence>
<dbReference type="GO" id="GO:0005789">
    <property type="term" value="C:endoplasmic reticulum membrane"/>
    <property type="evidence" value="ECO:0007669"/>
    <property type="project" value="UniProtKB-SubCell"/>
</dbReference>
<feature type="compositionally biased region" description="Polar residues" evidence="6">
    <location>
        <begin position="279"/>
        <end position="294"/>
    </location>
</feature>
<feature type="compositionally biased region" description="Polar residues" evidence="6">
    <location>
        <begin position="403"/>
        <end position="412"/>
    </location>
</feature>
<accession>A0A2L2TLU8</accession>
<dbReference type="InterPro" id="IPR003388">
    <property type="entry name" value="Reticulon"/>
</dbReference>
<evidence type="ECO:0000256" key="4">
    <source>
        <dbReference type="ARBA" id="ARBA00022989"/>
    </source>
</evidence>
<feature type="region of interest" description="Disordered" evidence="6">
    <location>
        <begin position="321"/>
        <end position="412"/>
    </location>
</feature>
<feature type="region of interest" description="Disordered" evidence="6">
    <location>
        <begin position="270"/>
        <end position="301"/>
    </location>
</feature>
<evidence type="ECO:0000256" key="5">
    <source>
        <dbReference type="ARBA" id="ARBA00023136"/>
    </source>
</evidence>